<dbReference type="KEGG" id="pcor:KS4_35770"/>
<dbReference type="EMBL" id="CP036425">
    <property type="protein sequence ID" value="QDU35494.1"/>
    <property type="molecule type" value="Genomic_DNA"/>
</dbReference>
<feature type="signal peptide" evidence="1">
    <location>
        <begin position="1"/>
        <end position="23"/>
    </location>
</feature>
<evidence type="ECO:0000313" key="2">
    <source>
        <dbReference type="EMBL" id="QDU35494.1"/>
    </source>
</evidence>
<evidence type="ECO:0008006" key="4">
    <source>
        <dbReference type="Google" id="ProtNLM"/>
    </source>
</evidence>
<protein>
    <recommendedName>
        <fullName evidence="4">PEP-CTERM sorting domain-containing protein</fullName>
    </recommendedName>
</protein>
<gene>
    <name evidence="2" type="ORF">KS4_35770</name>
</gene>
<organism evidence="2 3">
    <name type="scientific">Poriferisphaera corsica</name>
    <dbReference type="NCBI Taxonomy" id="2528020"/>
    <lineage>
        <taxon>Bacteria</taxon>
        <taxon>Pseudomonadati</taxon>
        <taxon>Planctomycetota</taxon>
        <taxon>Phycisphaerae</taxon>
        <taxon>Phycisphaerales</taxon>
        <taxon>Phycisphaeraceae</taxon>
        <taxon>Poriferisphaera</taxon>
    </lineage>
</organism>
<dbReference type="AlphaFoldDB" id="A0A517YZ42"/>
<evidence type="ECO:0000256" key="1">
    <source>
        <dbReference type="SAM" id="SignalP"/>
    </source>
</evidence>
<accession>A0A517YZ42</accession>
<dbReference type="Proteomes" id="UP000317369">
    <property type="component" value="Chromosome"/>
</dbReference>
<proteinExistence type="predicted"/>
<name>A0A517YZ42_9BACT</name>
<evidence type="ECO:0000313" key="3">
    <source>
        <dbReference type="Proteomes" id="UP000317369"/>
    </source>
</evidence>
<reference evidence="2 3" key="1">
    <citation type="submission" date="2019-02" db="EMBL/GenBank/DDBJ databases">
        <title>Deep-cultivation of Planctomycetes and their phenomic and genomic characterization uncovers novel biology.</title>
        <authorList>
            <person name="Wiegand S."/>
            <person name="Jogler M."/>
            <person name="Boedeker C."/>
            <person name="Pinto D."/>
            <person name="Vollmers J."/>
            <person name="Rivas-Marin E."/>
            <person name="Kohn T."/>
            <person name="Peeters S.H."/>
            <person name="Heuer A."/>
            <person name="Rast P."/>
            <person name="Oberbeckmann S."/>
            <person name="Bunk B."/>
            <person name="Jeske O."/>
            <person name="Meyerdierks A."/>
            <person name="Storesund J.E."/>
            <person name="Kallscheuer N."/>
            <person name="Luecker S."/>
            <person name="Lage O.M."/>
            <person name="Pohl T."/>
            <person name="Merkel B.J."/>
            <person name="Hornburger P."/>
            <person name="Mueller R.-W."/>
            <person name="Bruemmer F."/>
            <person name="Labrenz M."/>
            <person name="Spormann A.M."/>
            <person name="Op den Camp H."/>
            <person name="Overmann J."/>
            <person name="Amann R."/>
            <person name="Jetten M.S.M."/>
            <person name="Mascher T."/>
            <person name="Medema M.H."/>
            <person name="Devos D.P."/>
            <person name="Kaster A.-K."/>
            <person name="Ovreas L."/>
            <person name="Rohde M."/>
            <person name="Galperin M.Y."/>
            <person name="Jogler C."/>
        </authorList>
    </citation>
    <scope>NUCLEOTIDE SEQUENCE [LARGE SCALE GENOMIC DNA]</scope>
    <source>
        <strain evidence="2 3">KS4</strain>
    </source>
</reference>
<sequence length="227" mass="24883" precursor="true">MSVRRTFTLLTASCLICITQANAAFYSGWAKAGIELPSSGQPWNAEGYVTNHTSVGKILYTGDSWSSTAPHVIRNNAEYFSYSEISRLTSSPFKGMEYYTFAGPTVYNGTAHKYIDFTLQMPGSSQKFSFGLKLNDYNNSIKLSVIDSIADPVIKIGNNEYQMQMLGFSKDNGNTISSSTCTSNNRTNSGDIYFQMKKVVPTPPIPTPATASITLGLMGLAALKRRR</sequence>
<keyword evidence="3" id="KW-1185">Reference proteome</keyword>
<keyword evidence="1" id="KW-0732">Signal</keyword>
<feature type="chain" id="PRO_5021860810" description="PEP-CTERM sorting domain-containing protein" evidence="1">
    <location>
        <begin position="24"/>
        <end position="227"/>
    </location>
</feature>
<dbReference type="RefSeq" id="WP_145080922.1">
    <property type="nucleotide sequence ID" value="NZ_CP036425.1"/>
</dbReference>